<protein>
    <submittedName>
        <fullName evidence="2">Uncharacterized protein</fullName>
    </submittedName>
</protein>
<organism evidence="2">
    <name type="scientific">uncultured Desulfobacteraceae bacterium</name>
    <dbReference type="NCBI Taxonomy" id="218296"/>
    <lineage>
        <taxon>Bacteria</taxon>
        <taxon>Pseudomonadati</taxon>
        <taxon>Thermodesulfobacteriota</taxon>
        <taxon>Desulfobacteria</taxon>
        <taxon>Desulfobacterales</taxon>
        <taxon>Desulfobacteraceae</taxon>
        <taxon>environmental samples</taxon>
    </lineage>
</organism>
<dbReference type="AlphaFoldDB" id="A0A484HH78"/>
<proteinExistence type="predicted"/>
<dbReference type="EMBL" id="CAACVI010000034">
    <property type="protein sequence ID" value="VEN74580.1"/>
    <property type="molecule type" value="Genomic_DNA"/>
</dbReference>
<name>A0A484HH78_9BACT</name>
<accession>A0A484HH78</accession>
<gene>
    <name evidence="2" type="ORF">EPICR_40163</name>
</gene>
<evidence type="ECO:0000256" key="1">
    <source>
        <dbReference type="SAM" id="MobiDB-lite"/>
    </source>
</evidence>
<evidence type="ECO:0000313" key="2">
    <source>
        <dbReference type="EMBL" id="VEN74580.1"/>
    </source>
</evidence>
<feature type="region of interest" description="Disordered" evidence="1">
    <location>
        <begin position="1"/>
        <end position="20"/>
    </location>
</feature>
<sequence length="370" mass="42212">MMRGRLLTESGLYRPDKPLPQTSGEYADLMEEITGKSAVFPGDTEPVSGTSYLSDSFLKSPAALTSFEKFIIKSGGTHLSVERFSPSVDAPEKMFRIIFDFDLICQCAIFNTLGSRGSYDREKIYFRRFFQSDIVFVARDESLPVGLLTLTRHVIKLDINSVSLTKAAEEKLRIHDGFVEIPYFWLHGGLFTTSGRGIANTILFRFLSEELEGVRRQYMPVSDRRAGQIDARKGLIYILGHSDKAPPFHIFRTYFQPVREGIIRDLIFQKAFEFITPEAERSRAFFDLQKGVDKSAADPLNSYRRDHQGRAVTPEKERRLSSYKEFAEILGDGIGENAIYFLGIFDEKVSRRFHQRLVKRGVHFEILTAS</sequence>
<reference evidence="2" key="1">
    <citation type="submission" date="2019-01" db="EMBL/GenBank/DDBJ databases">
        <authorList>
            <consortium name="Genoscope - CEA"/>
            <person name="William W."/>
        </authorList>
    </citation>
    <scope>NUCLEOTIDE SEQUENCE</scope>
    <source>
        <strain evidence="2">CR-1</strain>
    </source>
</reference>